<accession>X1F4D9</accession>
<comment type="caution">
    <text evidence="1">The sequence shown here is derived from an EMBL/GenBank/DDBJ whole genome shotgun (WGS) entry which is preliminary data.</text>
</comment>
<sequence>ELRTNNFKKAMELMEKARFVVSDNVKKYSQGKYPKLMVKLPESGIEADVWNKGIIEIVNRGDIIARNIDLSFRGNLEVKGIQRIEKLGVGDKRLMEIGLKPKEEGELSVDVLLAYQRAFDDTNYQFNVAKKIAVDVGGTYLIEDVMLIQKSGILISEVSRKLEEDIDRDIFSGMLTAVKEFIKDSFKGKEDTGLRRMDFGENKILLEHGQYTYITTILVGGEPKYLPLYMMEVLKEIEEKYG</sequence>
<organism evidence="1">
    <name type="scientific">marine sediment metagenome</name>
    <dbReference type="NCBI Taxonomy" id="412755"/>
    <lineage>
        <taxon>unclassified sequences</taxon>
        <taxon>metagenomes</taxon>
        <taxon>ecological metagenomes</taxon>
    </lineage>
</organism>
<feature type="non-terminal residue" evidence="1">
    <location>
        <position position="242"/>
    </location>
</feature>
<evidence type="ECO:0000313" key="1">
    <source>
        <dbReference type="EMBL" id="GAH40461.1"/>
    </source>
</evidence>
<proteinExistence type="predicted"/>
<dbReference type="AlphaFoldDB" id="X1F4D9"/>
<name>X1F4D9_9ZZZZ</name>
<dbReference type="EMBL" id="BARU01012380">
    <property type="protein sequence ID" value="GAH40461.1"/>
    <property type="molecule type" value="Genomic_DNA"/>
</dbReference>
<feature type="non-terminal residue" evidence="1">
    <location>
        <position position="1"/>
    </location>
</feature>
<protein>
    <submittedName>
        <fullName evidence="1">Uncharacterized protein</fullName>
    </submittedName>
</protein>
<gene>
    <name evidence="1" type="ORF">S03H2_22859</name>
</gene>
<reference evidence="1" key="1">
    <citation type="journal article" date="2014" name="Front. Microbiol.">
        <title>High frequency of phylogenetically diverse reductive dehalogenase-homologous genes in deep subseafloor sedimentary metagenomes.</title>
        <authorList>
            <person name="Kawai M."/>
            <person name="Futagami T."/>
            <person name="Toyoda A."/>
            <person name="Takaki Y."/>
            <person name="Nishi S."/>
            <person name="Hori S."/>
            <person name="Arai W."/>
            <person name="Tsubouchi T."/>
            <person name="Morono Y."/>
            <person name="Uchiyama I."/>
            <person name="Ito T."/>
            <person name="Fujiyama A."/>
            <person name="Inagaki F."/>
            <person name="Takami H."/>
        </authorList>
    </citation>
    <scope>NUCLEOTIDE SEQUENCE</scope>
    <source>
        <strain evidence="1">Expedition CK06-06</strain>
    </source>
</reference>